<feature type="domain" description="FAD-dependent urate hydroxylase HpyO/Asp monooxygenase CreE-like FAD/NAD(P)-binding" evidence="1">
    <location>
        <begin position="13"/>
        <end position="161"/>
    </location>
</feature>
<dbReference type="Gene3D" id="3.50.50.60">
    <property type="entry name" value="FAD/NAD(P)-binding domain"/>
    <property type="match status" value="2"/>
</dbReference>
<proteinExistence type="predicted"/>
<reference evidence="2 3" key="1">
    <citation type="journal article" date="2018" name="Arch. Microbiol.">
        <title>New insights into the metabolic potential of the phototrophic purple bacterium Rhodopila globiformis DSM 161(T) from its draft genome sequence and evidence for a vanadium-dependent nitrogenase.</title>
        <authorList>
            <person name="Imhoff J.F."/>
            <person name="Rahn T."/>
            <person name="Kunzel S."/>
            <person name="Neulinger S.C."/>
        </authorList>
    </citation>
    <scope>NUCLEOTIDE SEQUENCE [LARGE SCALE GENOMIC DNA]</scope>
    <source>
        <strain evidence="2 3">DSM 16996</strain>
    </source>
</reference>
<dbReference type="SUPFAM" id="SSF51905">
    <property type="entry name" value="FAD/NAD(P)-binding domain"/>
    <property type="match status" value="2"/>
</dbReference>
<evidence type="ECO:0000259" key="1">
    <source>
        <dbReference type="Pfam" id="PF13454"/>
    </source>
</evidence>
<dbReference type="InterPro" id="IPR036188">
    <property type="entry name" value="FAD/NAD-bd_sf"/>
</dbReference>
<dbReference type="InterPro" id="IPR038732">
    <property type="entry name" value="HpyO/CreE_NAD-binding"/>
</dbReference>
<dbReference type="RefSeq" id="WP_104507750.1">
    <property type="nucleotide sequence ID" value="NZ_JACIGC010000038.1"/>
</dbReference>
<dbReference type="PANTHER" id="PTHR40254">
    <property type="entry name" value="BLR0577 PROTEIN"/>
    <property type="match status" value="1"/>
</dbReference>
<dbReference type="PANTHER" id="PTHR40254:SF1">
    <property type="entry name" value="BLR0577 PROTEIN"/>
    <property type="match status" value="1"/>
</dbReference>
<dbReference type="AlphaFoldDB" id="A0A2S6N958"/>
<keyword evidence="3" id="KW-1185">Reference proteome</keyword>
<dbReference type="InterPro" id="IPR052189">
    <property type="entry name" value="L-asp_N-monooxygenase_NS-form"/>
</dbReference>
<gene>
    <name evidence="2" type="ORF">CCR94_10095</name>
</gene>
<dbReference type="Pfam" id="PF13454">
    <property type="entry name" value="NAD_binding_9"/>
    <property type="match status" value="1"/>
</dbReference>
<evidence type="ECO:0000313" key="3">
    <source>
        <dbReference type="Proteomes" id="UP000239089"/>
    </source>
</evidence>
<dbReference type="Proteomes" id="UP000239089">
    <property type="component" value="Unassembled WGS sequence"/>
</dbReference>
<dbReference type="OrthoDB" id="101972at2"/>
<organism evidence="2 3">
    <name type="scientific">Rhodoblastus sphagnicola</name>
    <dbReference type="NCBI Taxonomy" id="333368"/>
    <lineage>
        <taxon>Bacteria</taxon>
        <taxon>Pseudomonadati</taxon>
        <taxon>Pseudomonadota</taxon>
        <taxon>Alphaproteobacteria</taxon>
        <taxon>Hyphomicrobiales</taxon>
        <taxon>Rhodoblastaceae</taxon>
        <taxon>Rhodoblastus</taxon>
    </lineage>
</organism>
<evidence type="ECO:0000313" key="2">
    <source>
        <dbReference type="EMBL" id="PPQ31152.1"/>
    </source>
</evidence>
<dbReference type="EMBL" id="NHSJ01000064">
    <property type="protein sequence ID" value="PPQ31152.1"/>
    <property type="molecule type" value="Genomic_DNA"/>
</dbReference>
<accession>A0A2S6N958</accession>
<protein>
    <recommendedName>
        <fullName evidence="1">FAD-dependent urate hydroxylase HpyO/Asp monooxygenase CreE-like FAD/NAD(P)-binding domain-containing protein</fullName>
    </recommendedName>
</protein>
<name>A0A2S6N958_9HYPH</name>
<sequence length="480" mass="51260">MTSAAPRVPTIGIIGGGVTGGAVAWHLAQAPAAARILLFEPRTRLGAGLAYGGGDPNHRINVPATRMSLIPHDAEAFPLWLAKSGEGAADPGARCGDDLYPTRAAFGRHMDDQLRPLVAAGHIRHVAQAVTSAEKNGDGWRLTAASGEDFEVDYLALATTHPDPGLLRELAPFVADPRLIANGLADDALQSVEPDENVLIVGSGLTGADIVCTLDARAHRGKITMISRRGLRSHGHPPQPWPPEGDFISQSARGATSLLRSIRRAVRKAESEGRSWHPVLDAVRAQGGPIWEALDVPARRRVLRHLRPYWDVHRFRAAPQVDAALDRRIAQGLLVLRRARLGAVARAADGFFVTLRLRHGREVVEKFDRIVVATGPAHGDVIHSQPYLQKLAAQGLIAPDEVGLGLQTTTSGRAIGADGEVSATLFIAGPLARGTFGELMGLPQVTLYARFIAEEVGRALAGAPEGRFVSLVETREQTEA</sequence>
<comment type="caution">
    <text evidence="2">The sequence shown here is derived from an EMBL/GenBank/DDBJ whole genome shotgun (WGS) entry which is preliminary data.</text>
</comment>